<dbReference type="RefSeq" id="WP_028287926.1">
    <property type="nucleotide sequence ID" value="NZ_BMLF01000001.1"/>
</dbReference>
<evidence type="ECO:0000259" key="1">
    <source>
        <dbReference type="Pfam" id="PF00775"/>
    </source>
</evidence>
<dbReference type="PANTHER" id="PTHR34315:SF1">
    <property type="entry name" value="INTRADIOL RING-CLEAVAGE DIOXYGENASES DOMAIN-CONTAINING PROTEIN-RELATED"/>
    <property type="match status" value="1"/>
</dbReference>
<evidence type="ECO:0000313" key="3">
    <source>
        <dbReference type="Proteomes" id="UP000649829"/>
    </source>
</evidence>
<dbReference type="EMBL" id="BMLF01000001">
    <property type="protein sequence ID" value="GGL99527.1"/>
    <property type="molecule type" value="Genomic_DNA"/>
</dbReference>
<dbReference type="InterPro" id="IPR000627">
    <property type="entry name" value="Intradiol_dOase_C"/>
</dbReference>
<organism evidence="2 3">
    <name type="scientific">Pseudooceanicola nanhaiensis</name>
    <dbReference type="NCBI Taxonomy" id="375761"/>
    <lineage>
        <taxon>Bacteria</taxon>
        <taxon>Pseudomonadati</taxon>
        <taxon>Pseudomonadota</taxon>
        <taxon>Alphaproteobacteria</taxon>
        <taxon>Rhodobacterales</taxon>
        <taxon>Paracoccaceae</taxon>
        <taxon>Pseudooceanicola</taxon>
    </lineage>
</organism>
<dbReference type="Gene3D" id="2.60.130.10">
    <property type="entry name" value="Aromatic compound dioxygenase"/>
    <property type="match status" value="1"/>
</dbReference>
<accession>A0A917SUI2</accession>
<evidence type="ECO:0000313" key="2">
    <source>
        <dbReference type="EMBL" id="GGL99527.1"/>
    </source>
</evidence>
<dbReference type="InterPro" id="IPR006311">
    <property type="entry name" value="TAT_signal"/>
</dbReference>
<dbReference type="PANTHER" id="PTHR34315">
    <property type="match status" value="1"/>
</dbReference>
<dbReference type="Pfam" id="PF00775">
    <property type="entry name" value="Dioxygenase_C"/>
    <property type="match status" value="1"/>
</dbReference>
<reference evidence="2" key="1">
    <citation type="journal article" date="2014" name="Int. J. Syst. Evol. Microbiol.">
        <title>Complete genome sequence of Corynebacterium casei LMG S-19264T (=DSM 44701T), isolated from a smear-ripened cheese.</title>
        <authorList>
            <consortium name="US DOE Joint Genome Institute (JGI-PGF)"/>
            <person name="Walter F."/>
            <person name="Albersmeier A."/>
            <person name="Kalinowski J."/>
            <person name="Ruckert C."/>
        </authorList>
    </citation>
    <scope>NUCLEOTIDE SEQUENCE</scope>
    <source>
        <strain evidence="2">CGMCC 1.6293</strain>
    </source>
</reference>
<keyword evidence="3" id="KW-1185">Reference proteome</keyword>
<dbReference type="PROSITE" id="PS51318">
    <property type="entry name" value="TAT"/>
    <property type="match status" value="1"/>
</dbReference>
<dbReference type="GO" id="GO:0016702">
    <property type="term" value="F:oxidoreductase activity, acting on single donors with incorporation of molecular oxygen, incorporation of two atoms of oxygen"/>
    <property type="evidence" value="ECO:0007669"/>
    <property type="project" value="InterPro"/>
</dbReference>
<feature type="domain" description="Intradiol ring-cleavage dioxygenases" evidence="1">
    <location>
        <begin position="61"/>
        <end position="149"/>
    </location>
</feature>
<name>A0A917SUI2_9RHOB</name>
<dbReference type="AlphaFoldDB" id="A0A917SUI2"/>
<dbReference type="InterPro" id="IPR015889">
    <property type="entry name" value="Intradiol_dOase_core"/>
</dbReference>
<comment type="caution">
    <text evidence="2">The sequence shown here is derived from an EMBL/GenBank/DDBJ whole genome shotgun (WGS) entry which is preliminary data.</text>
</comment>
<reference evidence="2" key="2">
    <citation type="submission" date="2020-09" db="EMBL/GenBank/DDBJ databases">
        <authorList>
            <person name="Sun Q."/>
            <person name="Zhou Y."/>
        </authorList>
    </citation>
    <scope>NUCLEOTIDE SEQUENCE</scope>
    <source>
        <strain evidence="2">CGMCC 1.6293</strain>
    </source>
</reference>
<dbReference type="Proteomes" id="UP000649829">
    <property type="component" value="Unassembled WGS sequence"/>
</dbReference>
<dbReference type="SUPFAM" id="SSF49482">
    <property type="entry name" value="Aromatic compound dioxygenase"/>
    <property type="match status" value="1"/>
</dbReference>
<dbReference type="GO" id="GO:0008199">
    <property type="term" value="F:ferric iron binding"/>
    <property type="evidence" value="ECO:0007669"/>
    <property type="project" value="InterPro"/>
</dbReference>
<protein>
    <recommendedName>
        <fullName evidence="1">Intradiol ring-cleavage dioxygenases domain-containing protein</fullName>
    </recommendedName>
</protein>
<sequence length="229" mass="24769">MSSSSLSRRALLSVFAATPLVTTGIGVFPATARAQAAEAGLITPNVCMLTPETTEGPFYLDPGLVRQDIREDRPGMPMNIALQVVRPDCTPISGARVDVWHCDAAGVYSGFSESGSESGETFLRGTQVTDDTGVARFHTIYPGWYPGRATHVHYMVHLGTTRTASQVFFPDALSAYLYRYVDPYAERETGPDTTNARDRIARSAGDGAFAQVKEMEEGYHAALVVGLRT</sequence>
<gene>
    <name evidence="2" type="ORF">GCM10011534_21720</name>
</gene>
<proteinExistence type="predicted"/>